<evidence type="ECO:0000256" key="4">
    <source>
        <dbReference type="ARBA" id="ARBA00022989"/>
    </source>
</evidence>
<reference evidence="7 8" key="1">
    <citation type="submission" date="2015-01" db="EMBL/GenBank/DDBJ databases">
        <title>The Genome Sequence of Ochroconis gallopava CBS43764.</title>
        <authorList>
            <consortium name="The Broad Institute Genomics Platform"/>
            <person name="Cuomo C."/>
            <person name="de Hoog S."/>
            <person name="Gorbushina A."/>
            <person name="Stielow B."/>
            <person name="Teixiera M."/>
            <person name="Abouelleil A."/>
            <person name="Chapman S.B."/>
            <person name="Priest M."/>
            <person name="Young S.K."/>
            <person name="Wortman J."/>
            <person name="Nusbaum C."/>
            <person name="Birren B."/>
        </authorList>
    </citation>
    <scope>NUCLEOTIDE SEQUENCE [LARGE SCALE GENOMIC DNA]</scope>
    <source>
        <strain evidence="7 8">CBS 43764</strain>
    </source>
</reference>
<keyword evidence="3" id="KW-0812">Transmembrane</keyword>
<dbReference type="PROSITE" id="PS51387">
    <property type="entry name" value="FAD_PCMH"/>
    <property type="match status" value="1"/>
</dbReference>
<proteinExistence type="predicted"/>
<dbReference type="Pfam" id="PF01565">
    <property type="entry name" value="FAD_binding_4"/>
    <property type="match status" value="1"/>
</dbReference>
<dbReference type="EMBL" id="KN847537">
    <property type="protein sequence ID" value="KIW05594.1"/>
    <property type="molecule type" value="Genomic_DNA"/>
</dbReference>
<dbReference type="InterPro" id="IPR036318">
    <property type="entry name" value="FAD-bd_PCMH-like_sf"/>
</dbReference>
<dbReference type="STRING" id="253628.A0A0D2B2T0"/>
<dbReference type="GO" id="GO:0050614">
    <property type="term" value="F:Delta24-sterol reductase activity"/>
    <property type="evidence" value="ECO:0007669"/>
    <property type="project" value="UniProtKB-EC"/>
</dbReference>
<dbReference type="GO" id="GO:0005737">
    <property type="term" value="C:cytoplasm"/>
    <property type="evidence" value="ECO:0007669"/>
    <property type="project" value="TreeGrafter"/>
</dbReference>
<dbReference type="GO" id="GO:0016020">
    <property type="term" value="C:membrane"/>
    <property type="evidence" value="ECO:0007669"/>
    <property type="project" value="UniProtKB-SubCell"/>
</dbReference>
<dbReference type="InterPro" id="IPR016166">
    <property type="entry name" value="FAD-bd_PCMH"/>
</dbReference>
<evidence type="ECO:0000313" key="7">
    <source>
        <dbReference type="EMBL" id="KIW05594.1"/>
    </source>
</evidence>
<dbReference type="Gene3D" id="3.30.465.10">
    <property type="match status" value="1"/>
</dbReference>
<evidence type="ECO:0000256" key="1">
    <source>
        <dbReference type="ARBA" id="ARBA00004167"/>
    </source>
</evidence>
<evidence type="ECO:0000256" key="2">
    <source>
        <dbReference type="ARBA" id="ARBA00012405"/>
    </source>
</evidence>
<dbReference type="GO" id="GO:0071949">
    <property type="term" value="F:FAD binding"/>
    <property type="evidence" value="ECO:0007669"/>
    <property type="project" value="InterPro"/>
</dbReference>
<dbReference type="OrthoDB" id="415825at2759"/>
<name>A0A0D2B2T0_9PEZI</name>
<dbReference type="SUPFAM" id="SSF56176">
    <property type="entry name" value="FAD-binding/transporter-associated domain-like"/>
    <property type="match status" value="1"/>
</dbReference>
<dbReference type="InterPro" id="IPR016169">
    <property type="entry name" value="FAD-bd_PCMH_sub2"/>
</dbReference>
<dbReference type="EC" id="1.3.1.72" evidence="2"/>
<dbReference type="Proteomes" id="UP000053259">
    <property type="component" value="Unassembled WGS sequence"/>
</dbReference>
<protein>
    <recommendedName>
        <fullName evidence="2">Delta(24)-sterol reductase</fullName>
        <ecNumber evidence="2">1.3.1.72</ecNumber>
    </recommendedName>
</protein>
<dbReference type="PANTHER" id="PTHR10801">
    <property type="entry name" value="24-DEHYDROCHOLESTEROL REDUCTASE"/>
    <property type="match status" value="1"/>
</dbReference>
<dbReference type="GO" id="GO:0000246">
    <property type="term" value="F:Delta24(24-1) sterol reductase activity"/>
    <property type="evidence" value="ECO:0007669"/>
    <property type="project" value="TreeGrafter"/>
</dbReference>
<evidence type="ECO:0000259" key="6">
    <source>
        <dbReference type="PROSITE" id="PS51387"/>
    </source>
</evidence>
<evidence type="ECO:0000256" key="5">
    <source>
        <dbReference type="ARBA" id="ARBA00023136"/>
    </source>
</evidence>
<feature type="domain" description="FAD-binding PCMH-type" evidence="6">
    <location>
        <begin position="13"/>
        <end position="186"/>
    </location>
</feature>
<dbReference type="PANTHER" id="PTHR10801:SF10">
    <property type="entry name" value="FAD BINDING DOMAIN PROTEIN (AFU_ORTHOLOGUE AFUA_6G14300)"/>
    <property type="match status" value="1"/>
</dbReference>
<dbReference type="AlphaFoldDB" id="A0A0D2B2T0"/>
<dbReference type="RefSeq" id="XP_016215463.1">
    <property type="nucleotide sequence ID" value="XM_016356670.1"/>
</dbReference>
<keyword evidence="4" id="KW-1133">Transmembrane helix</keyword>
<accession>A0A0D2B2T0</accession>
<organism evidence="7 8">
    <name type="scientific">Verruconis gallopava</name>
    <dbReference type="NCBI Taxonomy" id="253628"/>
    <lineage>
        <taxon>Eukaryota</taxon>
        <taxon>Fungi</taxon>
        <taxon>Dikarya</taxon>
        <taxon>Ascomycota</taxon>
        <taxon>Pezizomycotina</taxon>
        <taxon>Dothideomycetes</taxon>
        <taxon>Pleosporomycetidae</taxon>
        <taxon>Venturiales</taxon>
        <taxon>Sympoventuriaceae</taxon>
        <taxon>Verruconis</taxon>
    </lineage>
</organism>
<comment type="subcellular location">
    <subcellularLocation>
        <location evidence="1">Membrane</location>
        <topology evidence="1">Single-pass membrane protein</topology>
    </subcellularLocation>
</comment>
<evidence type="ECO:0000256" key="3">
    <source>
        <dbReference type="ARBA" id="ARBA00022692"/>
    </source>
</evidence>
<dbReference type="InParanoid" id="A0A0D2B2T0"/>
<keyword evidence="8" id="KW-1185">Reference proteome</keyword>
<gene>
    <name evidence="7" type="ORF">PV09_03466</name>
</gene>
<evidence type="ECO:0000313" key="8">
    <source>
        <dbReference type="Proteomes" id="UP000053259"/>
    </source>
</evidence>
<dbReference type="GeneID" id="27311439"/>
<sequence>MSSVSRIRNALSLIEDPKIIQDHASAVKTVAEKVRSCYVEKRPFRIFHGHTNSTRQNVLRKNESIDISRLNRVLRFDLDNKRVLAEPNVPMDSLIQATLKHGLIPPVVPEFPGITVGGSFAGTAGESSSFKYGFFDKTVTSAEVVLPDGTLTTISKSSEPELFQKMPSTMGTLGVTTAVEIQLMDAKRYVLSTYHPVNSMQEATDMIEKETSNPELDFLDGIMFSPTSGAVITGRLVDDVRPGCPVQRFSRPWDPWYYLHVRDEISDTAVTPVTEAVPIAEYFLRWDRGGFWVGRSAFKYFHMPFNRYTRWFLDDFLHTRMLYKALHASKNVISYVVQDCALPYNTAAEFVRYTDKHLHIYPLWLCPLPRQDSRETFHPHHSTSSAEGTQMQPMLNIGLWGFGPRKHADYLAANRALEEKLTSLGGKKWLYSQTYYTSNEFWALYPRGWYDRLREKYRASHLPDVWQKVRVDVEKEKKYLGSWKGRVLNIWPVAGLYGIAKAIISGEWRIPRTVRIADMDVVRRIGTESKKNL</sequence>
<dbReference type="InterPro" id="IPR006094">
    <property type="entry name" value="Oxid_FAD_bind_N"/>
</dbReference>
<dbReference type="HOGENOM" id="CLU_025883_0_0_1"/>
<dbReference type="VEuPathDB" id="FungiDB:PV09_03466"/>
<dbReference type="GO" id="GO:0008202">
    <property type="term" value="P:steroid metabolic process"/>
    <property type="evidence" value="ECO:0007669"/>
    <property type="project" value="TreeGrafter"/>
</dbReference>
<dbReference type="InterPro" id="IPR040165">
    <property type="entry name" value="Diminuto-like"/>
</dbReference>
<keyword evidence="5" id="KW-0472">Membrane</keyword>